<feature type="domain" description="HTH cro/C1-type" evidence="2">
    <location>
        <begin position="3"/>
        <end position="53"/>
    </location>
</feature>
<dbReference type="InterPro" id="IPR019734">
    <property type="entry name" value="TPR_rpt"/>
</dbReference>
<dbReference type="InterPro" id="IPR011990">
    <property type="entry name" value="TPR-like_helical_dom_sf"/>
</dbReference>
<keyword evidence="1" id="KW-0802">TPR repeat</keyword>
<dbReference type="Gene3D" id="1.10.260.40">
    <property type="entry name" value="lambda repressor-like DNA-binding domains"/>
    <property type="match status" value="1"/>
</dbReference>
<gene>
    <name evidence="3" type="ORF">SAMN04487943_11162</name>
</gene>
<evidence type="ECO:0000259" key="2">
    <source>
        <dbReference type="PROSITE" id="PS50943"/>
    </source>
</evidence>
<evidence type="ECO:0000313" key="3">
    <source>
        <dbReference type="EMBL" id="SFM26910.1"/>
    </source>
</evidence>
<dbReference type="STRING" id="334253.SAMN04487943_11162"/>
<dbReference type="Gene3D" id="1.25.40.10">
    <property type="entry name" value="Tetratricopeptide repeat domain"/>
    <property type="match status" value="1"/>
</dbReference>
<dbReference type="GO" id="GO:0003677">
    <property type="term" value="F:DNA binding"/>
    <property type="evidence" value="ECO:0007669"/>
    <property type="project" value="InterPro"/>
</dbReference>
<accession>A0A1I4PH08</accession>
<evidence type="ECO:0000256" key="1">
    <source>
        <dbReference type="PROSITE-ProRule" id="PRU00339"/>
    </source>
</evidence>
<feature type="repeat" description="TPR" evidence="1">
    <location>
        <begin position="139"/>
        <end position="172"/>
    </location>
</feature>
<keyword evidence="4" id="KW-1185">Reference proteome</keyword>
<dbReference type="SUPFAM" id="SSF47413">
    <property type="entry name" value="lambda repressor-like DNA-binding domains"/>
    <property type="match status" value="1"/>
</dbReference>
<dbReference type="InterPro" id="IPR010982">
    <property type="entry name" value="Lambda_DNA-bd_dom_sf"/>
</dbReference>
<protein>
    <submittedName>
        <fullName evidence="3">Tetratricopeptide repeat-containing protein</fullName>
    </submittedName>
</protein>
<proteinExistence type="predicted"/>
<dbReference type="InterPro" id="IPR001387">
    <property type="entry name" value="Cro/C1-type_HTH"/>
</dbReference>
<evidence type="ECO:0000313" key="4">
    <source>
        <dbReference type="Proteomes" id="UP000198565"/>
    </source>
</evidence>
<dbReference type="SMART" id="SM00028">
    <property type="entry name" value="TPR"/>
    <property type="match status" value="3"/>
</dbReference>
<dbReference type="PROSITE" id="PS50005">
    <property type="entry name" value="TPR"/>
    <property type="match status" value="2"/>
</dbReference>
<feature type="repeat" description="TPR" evidence="1">
    <location>
        <begin position="255"/>
        <end position="288"/>
    </location>
</feature>
<name>A0A1I4PH08_9BACI</name>
<dbReference type="Pfam" id="PF01381">
    <property type="entry name" value="HTH_3"/>
    <property type="match status" value="1"/>
</dbReference>
<sequence>MCKYRKKLNWTQGELAKKVNTSTSMISKIESGKYHPPEKLMSKILKVLNIKELTYPEYHPLIAQLTSWQQSIVQRNYATANKHYKELQKFPISYFYNQLALYSLCNFQQELIYFRTDQASKFLEDVQKYADTLSPVNNYPYIKAIGLYYLLLDQLKDAFTYFNVAIKMNPDLFEKDGEIHLYYAFAYDKIGQALDSTTHATTALSIFQSKLNQPNILLSRIVKIKNTLRSQNQPIQETIQELHDILDNYTSIHTNYIYYLLSIAYFQNNDFEHALKYNKKAIRHEKISALKVRYIFFIAYVYALLKDDEMALTVIEGGISINKDKKYEYFFYLLKGIIQGTHGTEAYRQKVAEEIIPYFQLKGNMLEKNYCHAILGDVYYHIQFYKEAANQYYIYPGNSYISELLTKYPQK</sequence>
<dbReference type="CDD" id="cd00093">
    <property type="entry name" value="HTH_XRE"/>
    <property type="match status" value="1"/>
</dbReference>
<dbReference type="SUPFAM" id="SSF48452">
    <property type="entry name" value="TPR-like"/>
    <property type="match status" value="1"/>
</dbReference>
<dbReference type="SMART" id="SM00530">
    <property type="entry name" value="HTH_XRE"/>
    <property type="match status" value="1"/>
</dbReference>
<dbReference type="AlphaFoldDB" id="A0A1I4PH08"/>
<reference evidence="4" key="1">
    <citation type="submission" date="2016-10" db="EMBL/GenBank/DDBJ databases">
        <authorList>
            <person name="Varghese N."/>
            <person name="Submissions S."/>
        </authorList>
    </citation>
    <scope>NUCLEOTIDE SEQUENCE [LARGE SCALE GENOMIC DNA]</scope>
    <source>
        <strain evidence="4">CGMCC 1.4250</strain>
    </source>
</reference>
<dbReference type="PROSITE" id="PS50943">
    <property type="entry name" value="HTH_CROC1"/>
    <property type="match status" value="1"/>
</dbReference>
<dbReference type="EMBL" id="FOTR01000011">
    <property type="protein sequence ID" value="SFM26910.1"/>
    <property type="molecule type" value="Genomic_DNA"/>
</dbReference>
<dbReference type="Proteomes" id="UP000198565">
    <property type="component" value="Unassembled WGS sequence"/>
</dbReference>
<organism evidence="3 4">
    <name type="scientific">Gracilibacillus orientalis</name>
    <dbReference type="NCBI Taxonomy" id="334253"/>
    <lineage>
        <taxon>Bacteria</taxon>
        <taxon>Bacillati</taxon>
        <taxon>Bacillota</taxon>
        <taxon>Bacilli</taxon>
        <taxon>Bacillales</taxon>
        <taxon>Bacillaceae</taxon>
        <taxon>Gracilibacillus</taxon>
    </lineage>
</organism>